<dbReference type="AlphaFoldDB" id="A0A8A0RQM9"/>
<dbReference type="NCBIfam" id="TIGR00350">
    <property type="entry name" value="lytR_cpsA_psr"/>
    <property type="match status" value="1"/>
</dbReference>
<organism evidence="4 5">
    <name type="scientific">Koleobacter methoxysyntrophicus</name>
    <dbReference type="NCBI Taxonomy" id="2751313"/>
    <lineage>
        <taxon>Bacteria</taxon>
        <taxon>Bacillati</taxon>
        <taxon>Bacillota</taxon>
        <taxon>Clostridia</taxon>
        <taxon>Koleobacterales</taxon>
        <taxon>Koleobacteraceae</taxon>
        <taxon>Koleobacter</taxon>
    </lineage>
</organism>
<dbReference type="KEGG" id="kme:H0A61_02665"/>
<name>A0A8A0RQM9_9FIRM</name>
<dbReference type="Gene3D" id="3.30.70.2390">
    <property type="match status" value="1"/>
</dbReference>
<dbReference type="InterPro" id="IPR027381">
    <property type="entry name" value="LytR/CpsA/Psr_C"/>
</dbReference>
<keyword evidence="5" id="KW-1185">Reference proteome</keyword>
<dbReference type="Pfam" id="PF03816">
    <property type="entry name" value="LytR_cpsA_psr"/>
    <property type="match status" value="1"/>
</dbReference>
<evidence type="ECO:0000313" key="4">
    <source>
        <dbReference type="EMBL" id="QSQ10264.1"/>
    </source>
</evidence>
<comment type="similarity">
    <text evidence="1">Belongs to the LytR/CpsA/Psr (LCP) family.</text>
</comment>
<dbReference type="EMBL" id="CP059066">
    <property type="protein sequence ID" value="QSQ10264.1"/>
    <property type="molecule type" value="Genomic_DNA"/>
</dbReference>
<dbReference type="PANTHER" id="PTHR33392:SF6">
    <property type="entry name" value="POLYISOPRENYL-TEICHOIC ACID--PEPTIDOGLYCAN TEICHOIC ACID TRANSFERASE TAGU"/>
    <property type="match status" value="1"/>
</dbReference>
<feature type="domain" description="Cell envelope-related transcriptional attenuator" evidence="2">
    <location>
        <begin position="76"/>
        <end position="223"/>
    </location>
</feature>
<dbReference type="InterPro" id="IPR050922">
    <property type="entry name" value="LytR/CpsA/Psr_CW_biosynth"/>
</dbReference>
<dbReference type="PANTHER" id="PTHR33392">
    <property type="entry name" value="POLYISOPRENYL-TEICHOIC ACID--PEPTIDOGLYCAN TEICHOIC ACID TRANSFERASE TAGU"/>
    <property type="match status" value="1"/>
</dbReference>
<feature type="domain" description="LytR/CpsA/Psr regulator C-terminal" evidence="3">
    <location>
        <begin position="308"/>
        <end position="393"/>
    </location>
</feature>
<proteinExistence type="inferred from homology"/>
<evidence type="ECO:0000259" key="3">
    <source>
        <dbReference type="Pfam" id="PF13399"/>
    </source>
</evidence>
<accession>A0A8A0RQM9</accession>
<sequence length="394" mass="44246">MKKPIFIILFVLFCFLLAIGSGFYAYLTSFKPDPEKEKEIEKETDPIKSPHERINVLVLGLDAGVIGVQESRNHKRSDTMFVVSIDTNDKKVNVLSIPRDSRVNIQGRGIDKINAAHAYGGPELAIKTVKDLLDIPIHYYVKVDYEGFKQIVDALGGVEIYVERSMHYDDYAQDLHIHLNKGLQLLNGEKALEFVRYRHYPNGDIGRIAAQQKFMSALAKKVLQPGTVLKLPRIAAILPNYVETNMEPGEIVKYADMARHIDYNNIKMDTLPGVDEYINGISYWIIDKSGMKEMVDDLLRDIDSLNSDIRIQVLNGTGEAGLANRVAQDLKKEGFNVVGTGNADKFDYENTVIIYRDGNIEQAKKIALLVGGSELVQKDFMDADADILIILGRK</sequence>
<dbReference type="Pfam" id="PF13399">
    <property type="entry name" value="LytR_C"/>
    <property type="match status" value="1"/>
</dbReference>
<dbReference type="InterPro" id="IPR004474">
    <property type="entry name" value="LytR_CpsA_psr"/>
</dbReference>
<evidence type="ECO:0000259" key="2">
    <source>
        <dbReference type="Pfam" id="PF03816"/>
    </source>
</evidence>
<reference evidence="4" key="1">
    <citation type="submission" date="2020-07" db="EMBL/GenBank/DDBJ databases">
        <title>Koleobacter methoxysyntrophicus gen. nov., sp. nov., a novel anaerobic bacterium isolated from deep subsurface oil field and proposal of Koleobacterales ord. nov. in the phylum Firmicutes.</title>
        <authorList>
            <person name="Sakamoto S."/>
            <person name="Tamaki H."/>
        </authorList>
    </citation>
    <scope>NUCLEOTIDE SEQUENCE</scope>
    <source>
        <strain evidence="4">NRmbB1</strain>
    </source>
</reference>
<dbReference type="Gene3D" id="3.40.630.190">
    <property type="entry name" value="LCP protein"/>
    <property type="match status" value="1"/>
</dbReference>
<dbReference type="RefSeq" id="WP_206707573.1">
    <property type="nucleotide sequence ID" value="NZ_CP059066.1"/>
</dbReference>
<evidence type="ECO:0000256" key="1">
    <source>
        <dbReference type="ARBA" id="ARBA00006068"/>
    </source>
</evidence>
<dbReference type="Proteomes" id="UP000662904">
    <property type="component" value="Chromosome"/>
</dbReference>
<protein>
    <submittedName>
        <fullName evidence="4">Regulatory protein MsrR</fullName>
    </submittedName>
</protein>
<gene>
    <name evidence="4" type="primary">msrR</name>
    <name evidence="4" type="ORF">H0A61_02665</name>
</gene>
<evidence type="ECO:0000313" key="5">
    <source>
        <dbReference type="Proteomes" id="UP000662904"/>
    </source>
</evidence>